<evidence type="ECO:0000313" key="1">
    <source>
        <dbReference type="EMBL" id="PIL39945.1"/>
    </source>
</evidence>
<dbReference type="OrthoDB" id="8787225at2"/>
<name>A0A2G8T1L3_9BURK</name>
<comment type="caution">
    <text evidence="1">The sequence shown here is derived from an EMBL/GenBank/DDBJ whole genome shotgun (WGS) entry which is preliminary data.</text>
</comment>
<gene>
    <name evidence="1" type="ORF">CR103_09470</name>
</gene>
<organism evidence="1 2">
    <name type="scientific">Massilia psychrophila</name>
    <dbReference type="NCBI Taxonomy" id="1603353"/>
    <lineage>
        <taxon>Bacteria</taxon>
        <taxon>Pseudomonadati</taxon>
        <taxon>Pseudomonadota</taxon>
        <taxon>Betaproteobacteria</taxon>
        <taxon>Burkholderiales</taxon>
        <taxon>Oxalobacteraceae</taxon>
        <taxon>Telluria group</taxon>
        <taxon>Massilia</taxon>
    </lineage>
</organism>
<dbReference type="AlphaFoldDB" id="A0A2G8T1L3"/>
<accession>A0A2G8T1L3</accession>
<reference evidence="1 2" key="1">
    <citation type="submission" date="2017-10" db="EMBL/GenBank/DDBJ databases">
        <title>Massilia psychrophilum sp. nov., a novel purple-pigmented bacterium isolated from Tianshan glacier, Xinjiang Municipality, China.</title>
        <authorList>
            <person name="Wang H."/>
        </authorList>
    </citation>
    <scope>NUCLEOTIDE SEQUENCE [LARGE SCALE GENOMIC DNA]</scope>
    <source>
        <strain evidence="1 2">JCM 30813</strain>
    </source>
</reference>
<sequence>MIQIDRLRAMASEAILEYQAALTGGSEPSYPHWADDLLVVCARAEASLITNPTHATHKVRQGEYSLSAA</sequence>
<keyword evidence="2" id="KW-1185">Reference proteome</keyword>
<dbReference type="RefSeq" id="WP_099915756.1">
    <property type="nucleotide sequence ID" value="NZ_BMHS01000014.1"/>
</dbReference>
<protein>
    <submittedName>
        <fullName evidence="1">Uncharacterized protein</fullName>
    </submittedName>
</protein>
<evidence type="ECO:0000313" key="2">
    <source>
        <dbReference type="Proteomes" id="UP000228593"/>
    </source>
</evidence>
<dbReference type="Proteomes" id="UP000228593">
    <property type="component" value="Unassembled WGS sequence"/>
</dbReference>
<proteinExistence type="predicted"/>
<dbReference type="EMBL" id="PDOB01000012">
    <property type="protein sequence ID" value="PIL39945.1"/>
    <property type="molecule type" value="Genomic_DNA"/>
</dbReference>